<dbReference type="AlphaFoldDB" id="A0A3S1D3I2"/>
<name>A0A3S1D3I2_9CYAN</name>
<reference evidence="1" key="2">
    <citation type="journal article" date="2019" name="Genome Biol. Evol.">
        <title>Day and night: Metabolic profiles and evolutionary relationships of six axenic non-marine cyanobacteria.</title>
        <authorList>
            <person name="Will S.E."/>
            <person name="Henke P."/>
            <person name="Boedeker C."/>
            <person name="Huang S."/>
            <person name="Brinkmann H."/>
            <person name="Rohde M."/>
            <person name="Jarek M."/>
            <person name="Friedl T."/>
            <person name="Seufert S."/>
            <person name="Schumacher M."/>
            <person name="Overmann J."/>
            <person name="Neumann-Schaal M."/>
            <person name="Petersen J."/>
        </authorList>
    </citation>
    <scope>NUCLEOTIDE SEQUENCE [LARGE SCALE GENOMIC DNA]</scope>
    <source>
        <strain evidence="1">PCC 7102</strain>
    </source>
</reference>
<organism evidence="1 2">
    <name type="scientific">Dulcicalothrix desertica PCC 7102</name>
    <dbReference type="NCBI Taxonomy" id="232991"/>
    <lineage>
        <taxon>Bacteria</taxon>
        <taxon>Bacillati</taxon>
        <taxon>Cyanobacteriota</taxon>
        <taxon>Cyanophyceae</taxon>
        <taxon>Nostocales</taxon>
        <taxon>Calotrichaceae</taxon>
        <taxon>Dulcicalothrix</taxon>
    </lineage>
</organism>
<sequence length="231" mass="25721">MNIEPLSDTKIIDSWYKNALPWTNAVRSGEIESRNLVTNQAIIDTFMSYSPQSVLDLGCGEGWLTRELAVQGMHVIGVDVVPELIEKAQQAGGDFFNVSYEEIQQGKLSISVDAIVCNFSLFGKESVEGLFTTITTLLNPNGLFIVQTLHPLVACGDFSYQDGWREGSWAGFNDDFTDPAPWYFRTLESWVKLFNDNGLRLIEVREPVHPKTQKPASIIFISCNIGVLPGL</sequence>
<dbReference type="PANTHER" id="PTHR43861">
    <property type="entry name" value="TRANS-ACONITATE 2-METHYLTRANSFERASE-RELATED"/>
    <property type="match status" value="1"/>
</dbReference>
<dbReference type="SUPFAM" id="SSF53335">
    <property type="entry name" value="S-adenosyl-L-methionine-dependent methyltransferases"/>
    <property type="match status" value="1"/>
</dbReference>
<dbReference type="CDD" id="cd02440">
    <property type="entry name" value="AdoMet_MTases"/>
    <property type="match status" value="1"/>
</dbReference>
<dbReference type="EMBL" id="RSCL01000015">
    <property type="protein sequence ID" value="RUT02819.1"/>
    <property type="molecule type" value="Genomic_DNA"/>
</dbReference>
<comment type="caution">
    <text evidence="1">The sequence shown here is derived from an EMBL/GenBank/DDBJ whole genome shotgun (WGS) entry which is preliminary data.</text>
</comment>
<evidence type="ECO:0000313" key="1">
    <source>
        <dbReference type="EMBL" id="RUT02819.1"/>
    </source>
</evidence>
<protein>
    <submittedName>
        <fullName evidence="1">Methyltransferase</fullName>
    </submittedName>
</protein>
<dbReference type="RefSeq" id="WP_186538814.1">
    <property type="nucleotide sequence ID" value="NZ_RSCL01000015.1"/>
</dbReference>
<evidence type="ECO:0000313" key="2">
    <source>
        <dbReference type="Proteomes" id="UP000271624"/>
    </source>
</evidence>
<proteinExistence type="predicted"/>
<dbReference type="Gene3D" id="3.40.50.150">
    <property type="entry name" value="Vaccinia Virus protein VP39"/>
    <property type="match status" value="1"/>
</dbReference>
<dbReference type="PANTHER" id="PTHR43861:SF1">
    <property type="entry name" value="TRANS-ACONITATE 2-METHYLTRANSFERASE"/>
    <property type="match status" value="1"/>
</dbReference>
<keyword evidence="1" id="KW-0489">Methyltransferase</keyword>
<dbReference type="Pfam" id="PF13489">
    <property type="entry name" value="Methyltransf_23"/>
    <property type="match status" value="1"/>
</dbReference>
<keyword evidence="2" id="KW-1185">Reference proteome</keyword>
<dbReference type="GO" id="GO:0008168">
    <property type="term" value="F:methyltransferase activity"/>
    <property type="evidence" value="ECO:0007669"/>
    <property type="project" value="UniProtKB-KW"/>
</dbReference>
<dbReference type="InterPro" id="IPR029063">
    <property type="entry name" value="SAM-dependent_MTases_sf"/>
</dbReference>
<keyword evidence="1" id="KW-0808">Transferase</keyword>
<reference evidence="1" key="1">
    <citation type="submission" date="2018-12" db="EMBL/GenBank/DDBJ databases">
        <authorList>
            <person name="Will S."/>
            <person name="Neumann-Schaal M."/>
            <person name="Henke P."/>
        </authorList>
    </citation>
    <scope>NUCLEOTIDE SEQUENCE</scope>
    <source>
        <strain evidence="1">PCC 7102</strain>
    </source>
</reference>
<dbReference type="GO" id="GO:0032259">
    <property type="term" value="P:methylation"/>
    <property type="evidence" value="ECO:0007669"/>
    <property type="project" value="UniProtKB-KW"/>
</dbReference>
<dbReference type="Proteomes" id="UP000271624">
    <property type="component" value="Unassembled WGS sequence"/>
</dbReference>
<accession>A0A3S1D3I2</accession>
<gene>
    <name evidence="1" type="ORF">DSM106972_057390</name>
</gene>